<dbReference type="AlphaFoldDB" id="A0A7X3MFC6"/>
<evidence type="ECO:0000313" key="3">
    <source>
        <dbReference type="Proteomes" id="UP000460412"/>
    </source>
</evidence>
<dbReference type="PANTHER" id="PTHR30336:SF4">
    <property type="entry name" value="ENVELOPE BIOGENESIS FACTOR ELYC"/>
    <property type="match status" value="1"/>
</dbReference>
<dbReference type="CDD" id="cd06259">
    <property type="entry name" value="YdcF-like"/>
    <property type="match status" value="1"/>
</dbReference>
<dbReference type="Pfam" id="PF02698">
    <property type="entry name" value="DUF218"/>
    <property type="match status" value="1"/>
</dbReference>
<dbReference type="Proteomes" id="UP000460412">
    <property type="component" value="Unassembled WGS sequence"/>
</dbReference>
<name>A0A7X3MFC6_9FIRM</name>
<keyword evidence="3" id="KW-1185">Reference proteome</keyword>
<gene>
    <name evidence="2" type="ORF">GN277_07400</name>
</gene>
<accession>A0A7X3MFC6</accession>
<proteinExistence type="predicted"/>
<sequence length="196" mass="22989">MKETKEKIKWMAAGFLAAHIFLFCVIFRSPKKRWDQDSYDCAIVCGCRVKEDGEPSDTLKARVEKGVELWKEKKVKYLIMSGAAVHSDFVEAEAMKRYAIELGVPAEYILEEKQAVSTYHNMLYSCRMMQNCNFHDCVVVTSGWHLRKADHYTRSKGVPYVMAAAKNPKKQRLFEILWLYVRTNIQMYLNMWRGYY</sequence>
<organism evidence="2 3">
    <name type="scientific">Sporofaciens musculi</name>
    <dbReference type="NCBI Taxonomy" id="2681861"/>
    <lineage>
        <taxon>Bacteria</taxon>
        <taxon>Bacillati</taxon>
        <taxon>Bacillota</taxon>
        <taxon>Clostridia</taxon>
        <taxon>Lachnospirales</taxon>
        <taxon>Lachnospiraceae</taxon>
        <taxon>Sporofaciens</taxon>
    </lineage>
</organism>
<reference evidence="2 3" key="1">
    <citation type="submission" date="2019-12" db="EMBL/GenBank/DDBJ databases">
        <title>Sporaefaciens musculi gen. nov., sp. nov., a novel bacterium isolated from the caecum of an obese mouse.</title>
        <authorList>
            <person name="Rasmussen T.S."/>
            <person name="Streidl T."/>
            <person name="Hitch T.C.A."/>
            <person name="Wortmann E."/>
            <person name="Deptula P."/>
            <person name="Hansen M."/>
            <person name="Nielsen D.S."/>
            <person name="Clavel T."/>
            <person name="Vogensen F.K."/>
        </authorList>
    </citation>
    <scope>NUCLEOTIDE SEQUENCE [LARGE SCALE GENOMIC DNA]</scope>
    <source>
        <strain evidence="2 3">WCA-9-b2</strain>
    </source>
</reference>
<dbReference type="InterPro" id="IPR014729">
    <property type="entry name" value="Rossmann-like_a/b/a_fold"/>
</dbReference>
<comment type="caution">
    <text evidence="2">The sequence shown here is derived from an EMBL/GenBank/DDBJ whole genome shotgun (WGS) entry which is preliminary data.</text>
</comment>
<dbReference type="GO" id="GO:0000270">
    <property type="term" value="P:peptidoglycan metabolic process"/>
    <property type="evidence" value="ECO:0007669"/>
    <property type="project" value="TreeGrafter"/>
</dbReference>
<dbReference type="GO" id="GO:0043164">
    <property type="term" value="P:Gram-negative-bacterium-type cell wall biogenesis"/>
    <property type="evidence" value="ECO:0007669"/>
    <property type="project" value="TreeGrafter"/>
</dbReference>
<dbReference type="PANTHER" id="PTHR30336">
    <property type="entry name" value="INNER MEMBRANE PROTEIN, PROBABLE PERMEASE"/>
    <property type="match status" value="1"/>
</dbReference>
<evidence type="ECO:0000313" key="2">
    <source>
        <dbReference type="EMBL" id="MXP75212.1"/>
    </source>
</evidence>
<dbReference type="RefSeq" id="WP_159750517.1">
    <property type="nucleotide sequence ID" value="NZ_CASSPE010000053.1"/>
</dbReference>
<evidence type="ECO:0000259" key="1">
    <source>
        <dbReference type="Pfam" id="PF02698"/>
    </source>
</evidence>
<dbReference type="InterPro" id="IPR051599">
    <property type="entry name" value="Cell_Envelope_Assoc"/>
</dbReference>
<protein>
    <submittedName>
        <fullName evidence="2">YdcF family protein</fullName>
    </submittedName>
</protein>
<feature type="domain" description="DUF218" evidence="1">
    <location>
        <begin position="40"/>
        <end position="177"/>
    </location>
</feature>
<dbReference type="Gene3D" id="3.40.50.620">
    <property type="entry name" value="HUPs"/>
    <property type="match status" value="1"/>
</dbReference>
<dbReference type="InterPro" id="IPR003848">
    <property type="entry name" value="DUF218"/>
</dbReference>
<dbReference type="EMBL" id="WUQX01000001">
    <property type="protein sequence ID" value="MXP75212.1"/>
    <property type="molecule type" value="Genomic_DNA"/>
</dbReference>
<dbReference type="GO" id="GO:0005886">
    <property type="term" value="C:plasma membrane"/>
    <property type="evidence" value="ECO:0007669"/>
    <property type="project" value="TreeGrafter"/>
</dbReference>